<dbReference type="Gene3D" id="3.40.50.1820">
    <property type="entry name" value="alpha/beta hydrolase"/>
    <property type="match status" value="1"/>
</dbReference>
<dbReference type="RefSeq" id="WP_379574776.1">
    <property type="nucleotide sequence ID" value="NZ_JBHUFV010000035.1"/>
</dbReference>
<gene>
    <name evidence="4" type="ORF">ACFSKW_24750</name>
</gene>
<dbReference type="InterPro" id="IPR029058">
    <property type="entry name" value="AB_hydrolase_fold"/>
</dbReference>
<evidence type="ECO:0000256" key="2">
    <source>
        <dbReference type="ARBA" id="ARBA00022963"/>
    </source>
</evidence>
<evidence type="ECO:0000256" key="3">
    <source>
        <dbReference type="ARBA" id="ARBA00023098"/>
    </source>
</evidence>
<dbReference type="Pfam" id="PF03403">
    <property type="entry name" value="PAF-AH_p_II"/>
    <property type="match status" value="2"/>
</dbReference>
<evidence type="ECO:0000256" key="1">
    <source>
        <dbReference type="ARBA" id="ARBA00022801"/>
    </source>
</evidence>
<evidence type="ECO:0000313" key="5">
    <source>
        <dbReference type="Proteomes" id="UP001597368"/>
    </source>
</evidence>
<dbReference type="PANTHER" id="PTHR10272:SF0">
    <property type="entry name" value="PLATELET-ACTIVATING FACTOR ACETYLHYDROLASE"/>
    <property type="match status" value="1"/>
</dbReference>
<keyword evidence="3" id="KW-0443">Lipid metabolism</keyword>
<organism evidence="4 5">
    <name type="scientific">Nonomuraea mangrovi</name>
    <dbReference type="NCBI Taxonomy" id="2316207"/>
    <lineage>
        <taxon>Bacteria</taxon>
        <taxon>Bacillati</taxon>
        <taxon>Actinomycetota</taxon>
        <taxon>Actinomycetes</taxon>
        <taxon>Streptosporangiales</taxon>
        <taxon>Streptosporangiaceae</taxon>
        <taxon>Nonomuraea</taxon>
    </lineage>
</organism>
<comment type="caution">
    <text evidence="4">The sequence shown here is derived from an EMBL/GenBank/DDBJ whole genome shotgun (WGS) entry which is preliminary data.</text>
</comment>
<evidence type="ECO:0000313" key="4">
    <source>
        <dbReference type="EMBL" id="MFD1934687.1"/>
    </source>
</evidence>
<accession>A0ABW4SZE8</accession>
<dbReference type="InterPro" id="IPR006311">
    <property type="entry name" value="TAT_signal"/>
</dbReference>
<dbReference type="Proteomes" id="UP001597368">
    <property type="component" value="Unassembled WGS sequence"/>
</dbReference>
<proteinExistence type="predicted"/>
<dbReference type="SUPFAM" id="SSF53474">
    <property type="entry name" value="alpha/beta-Hydrolases"/>
    <property type="match status" value="1"/>
</dbReference>
<dbReference type="GO" id="GO:0016787">
    <property type="term" value="F:hydrolase activity"/>
    <property type="evidence" value="ECO:0007669"/>
    <property type="project" value="UniProtKB-KW"/>
</dbReference>
<sequence length="440" mass="46705">MSDHLWHKADVVGRRGLLGGAAALAAALALPTPTATALAAGGPRLKLPAPTGPHDVGTVSLHLVDRRRRDPWKAAGARELMISIWYPAARGLGGRYRPAPWMTTRALARYRTMTTEGLRQTAARLDLGEVDISLDGVGFPLTHAREGVPVRAGLRCPVVLYSPGAGEPRAVGTTLVEDLASRGFVVVTIDHPHDAWAVEFPGGRIERDLPPLDKDGAQTAVKVRVADTRSVLDALAALAAGRNPDAARRSLPAGLAGCLDLDRIGMFGHSLGGATTGQSMAHDTRIRAGLDLDGHVIPTVSIAPPMPPEKAAELVGQVATRIGERPFMIMSSAGKGPDELGALMAGFWSHLRGWRRFVSLKGSTHASYTDDKQLIHQLAAAKVIPAALTEPVGTIAPGRCTAAQRAYIAAFFDRCLREHDARLLDGPSAKYPEIVFFPST</sequence>
<name>A0ABW4SZE8_9ACTN</name>
<keyword evidence="1 4" id="KW-0378">Hydrolase</keyword>
<keyword evidence="2" id="KW-0442">Lipid degradation</keyword>
<dbReference type="PROSITE" id="PS51318">
    <property type="entry name" value="TAT"/>
    <property type="match status" value="1"/>
</dbReference>
<dbReference type="PANTHER" id="PTHR10272">
    <property type="entry name" value="PLATELET-ACTIVATING FACTOR ACETYLHYDROLASE"/>
    <property type="match status" value="1"/>
</dbReference>
<dbReference type="EMBL" id="JBHUFV010000035">
    <property type="protein sequence ID" value="MFD1934687.1"/>
    <property type="molecule type" value="Genomic_DNA"/>
</dbReference>
<reference evidence="5" key="1">
    <citation type="journal article" date="2019" name="Int. J. Syst. Evol. Microbiol.">
        <title>The Global Catalogue of Microorganisms (GCM) 10K type strain sequencing project: providing services to taxonomists for standard genome sequencing and annotation.</title>
        <authorList>
            <consortium name="The Broad Institute Genomics Platform"/>
            <consortium name="The Broad Institute Genome Sequencing Center for Infectious Disease"/>
            <person name="Wu L."/>
            <person name="Ma J."/>
        </authorList>
    </citation>
    <scope>NUCLEOTIDE SEQUENCE [LARGE SCALE GENOMIC DNA]</scope>
    <source>
        <strain evidence="5">ICMP 6774ER</strain>
    </source>
</reference>
<protein>
    <submittedName>
        <fullName evidence="4">Alpha/beta hydrolase family protein</fullName>
    </submittedName>
</protein>
<keyword evidence="5" id="KW-1185">Reference proteome</keyword>